<feature type="compositionally biased region" description="Basic and acidic residues" evidence="3">
    <location>
        <begin position="630"/>
        <end position="644"/>
    </location>
</feature>
<dbReference type="GO" id="GO:0051286">
    <property type="term" value="C:cell tip"/>
    <property type="evidence" value="ECO:0007669"/>
    <property type="project" value="TreeGrafter"/>
</dbReference>
<feature type="region of interest" description="Disordered" evidence="3">
    <location>
        <begin position="1"/>
        <end position="37"/>
    </location>
</feature>
<dbReference type="InterPro" id="IPR036028">
    <property type="entry name" value="SH3-like_dom_sf"/>
</dbReference>
<dbReference type="EMBL" id="JAUTDP010000003">
    <property type="protein sequence ID" value="KAK3401266.1"/>
    <property type="molecule type" value="Genomic_DNA"/>
</dbReference>
<feature type="compositionally biased region" description="Basic and acidic residues" evidence="3">
    <location>
        <begin position="490"/>
        <end position="514"/>
    </location>
</feature>
<feature type="compositionally biased region" description="Polar residues" evidence="3">
    <location>
        <begin position="20"/>
        <end position="32"/>
    </location>
</feature>
<feature type="compositionally biased region" description="Polar residues" evidence="3">
    <location>
        <begin position="278"/>
        <end position="287"/>
    </location>
</feature>
<organism evidence="5 6">
    <name type="scientific">Sordaria brevicollis</name>
    <dbReference type="NCBI Taxonomy" id="83679"/>
    <lineage>
        <taxon>Eukaryota</taxon>
        <taxon>Fungi</taxon>
        <taxon>Dikarya</taxon>
        <taxon>Ascomycota</taxon>
        <taxon>Pezizomycotina</taxon>
        <taxon>Sordariomycetes</taxon>
        <taxon>Sordariomycetidae</taxon>
        <taxon>Sordariales</taxon>
        <taxon>Sordariaceae</taxon>
        <taxon>Sordaria</taxon>
    </lineage>
</organism>
<evidence type="ECO:0000256" key="2">
    <source>
        <dbReference type="PROSITE-ProRule" id="PRU00192"/>
    </source>
</evidence>
<dbReference type="GO" id="GO:0030950">
    <property type="term" value="P:establishment or maintenance of actin cytoskeleton polarity"/>
    <property type="evidence" value="ECO:0007669"/>
    <property type="project" value="TreeGrafter"/>
</dbReference>
<reference evidence="5" key="2">
    <citation type="submission" date="2023-07" db="EMBL/GenBank/DDBJ databases">
        <authorList>
            <consortium name="Lawrence Berkeley National Laboratory"/>
            <person name="Haridas S."/>
            <person name="Hensen N."/>
            <person name="Bonometti L."/>
            <person name="Westerberg I."/>
            <person name="Brannstrom I.O."/>
            <person name="Guillou S."/>
            <person name="Cros-Aarteil S."/>
            <person name="Calhoun S."/>
            <person name="Kuo A."/>
            <person name="Mondo S."/>
            <person name="Pangilinan J."/>
            <person name="Riley R."/>
            <person name="LaButti K."/>
            <person name="Andreopoulos B."/>
            <person name="Lipzen A."/>
            <person name="Chen C."/>
            <person name="Yanf M."/>
            <person name="Daum C."/>
            <person name="Ng V."/>
            <person name="Clum A."/>
            <person name="Steindorff A."/>
            <person name="Ohm R."/>
            <person name="Martin F."/>
            <person name="Silar P."/>
            <person name="Natvig D."/>
            <person name="Lalanne C."/>
            <person name="Gautier V."/>
            <person name="Ament-velasquez S.L."/>
            <person name="Kruys A."/>
            <person name="Hutchinson M.I."/>
            <person name="Powell A.J."/>
            <person name="Barry K."/>
            <person name="Miller A.N."/>
            <person name="Grigoriev I.V."/>
            <person name="Debuchy R."/>
            <person name="Gladieux P."/>
            <person name="Thoren M.H."/>
            <person name="Johannesson H."/>
        </authorList>
    </citation>
    <scope>NUCLEOTIDE SEQUENCE</scope>
    <source>
        <strain evidence="5">FGSC 1904</strain>
    </source>
</reference>
<dbReference type="SMART" id="SM00326">
    <property type="entry name" value="SH3"/>
    <property type="match status" value="1"/>
</dbReference>
<dbReference type="Proteomes" id="UP001281003">
    <property type="component" value="Unassembled WGS sequence"/>
</dbReference>
<feature type="compositionally biased region" description="Basic and acidic residues" evidence="3">
    <location>
        <begin position="582"/>
        <end position="607"/>
    </location>
</feature>
<dbReference type="PROSITE" id="PS50002">
    <property type="entry name" value="SH3"/>
    <property type="match status" value="1"/>
</dbReference>
<feature type="compositionally biased region" description="Low complexity" evidence="3">
    <location>
        <begin position="466"/>
        <end position="480"/>
    </location>
</feature>
<name>A0AAE0PJN3_SORBR</name>
<feature type="compositionally biased region" description="Basic and acidic residues" evidence="3">
    <location>
        <begin position="1"/>
        <end position="11"/>
    </location>
</feature>
<feature type="compositionally biased region" description="Acidic residues" evidence="3">
    <location>
        <begin position="770"/>
        <end position="780"/>
    </location>
</feature>
<dbReference type="Gene3D" id="2.30.30.40">
    <property type="entry name" value="SH3 Domains"/>
    <property type="match status" value="1"/>
</dbReference>
<dbReference type="SUPFAM" id="SSF50044">
    <property type="entry name" value="SH3-domain"/>
    <property type="match status" value="1"/>
</dbReference>
<feature type="compositionally biased region" description="Low complexity" evidence="3">
    <location>
        <begin position="141"/>
        <end position="153"/>
    </location>
</feature>
<dbReference type="GO" id="GO:0008104">
    <property type="term" value="P:intracellular protein localization"/>
    <property type="evidence" value="ECO:0007669"/>
    <property type="project" value="TreeGrafter"/>
</dbReference>
<dbReference type="GO" id="GO:0015630">
    <property type="term" value="C:microtubule cytoskeleton"/>
    <property type="evidence" value="ECO:0007669"/>
    <property type="project" value="TreeGrafter"/>
</dbReference>
<feature type="compositionally biased region" description="Polar residues" evidence="3">
    <location>
        <begin position="664"/>
        <end position="676"/>
    </location>
</feature>
<feature type="compositionally biased region" description="Polar residues" evidence="3">
    <location>
        <begin position="203"/>
        <end position="215"/>
    </location>
</feature>
<keyword evidence="6" id="KW-1185">Reference proteome</keyword>
<dbReference type="PANTHER" id="PTHR47775:SF1">
    <property type="entry name" value="BUD SITE SELECTION PROTEIN 14"/>
    <property type="match status" value="1"/>
</dbReference>
<keyword evidence="1 2" id="KW-0728">SH3 domain</keyword>
<evidence type="ECO:0000313" key="5">
    <source>
        <dbReference type="EMBL" id="KAK3401266.1"/>
    </source>
</evidence>
<evidence type="ECO:0000256" key="3">
    <source>
        <dbReference type="SAM" id="MobiDB-lite"/>
    </source>
</evidence>
<sequence>MTRPEIIRADTIDLQGRGAHSTQSYHSSTYNQGPLAPHQAETLREVAAETAEESLHSPRVSWSGGEAGGLHNYANDPEIHVGQAHDNLQHQIYNGGGNNMASRSHQDSLAIAQNGGHSDFDDGDIDGDNEIDEDDDGMDKISSSPSIEDGGSSFTLPLLPSHSSGAPILPRGSPESSLASSPVSDPRSSSPYLDRPDYLPPGHSTQTIGESSPSTLRRHHHHEGKYGNFNLTGSPTPGAEAHIFLEEESSHWSHSEHSSKLKGCESSAAASIEKKSGTADTRQSLDGSASEGDSPRLTVPYESETDDDGDFSCIHDEDFLATGWGGECLQDTEDIDFEFVYALHTFVATVEGQANATKGDTMVLLDDSNSYWWLVRVVKDSSIGYLPAEHIETPTERLARLNKHRNIDLSATMLGDQSDKPRNPIMSAMKRTKRKTVQFTAPTYVDYSDIDYSTEEEDLEAEYFGQQQQAQKTQQSNVQQIEPDTDPEDETAKVEPLKPRPLQTKDSKTGEDSAGRPGIRNSEEIFDSKPSEGPKKSSDGNVRDSFFKDDVETKKITLTPNLLRDDSTTRTPSDSVQLKQRPSLDKLEKDSPTSKDDKKRKEKENSKKPSAIRSFFSRKDKKKGQEDDDSHGKSSHDADGHDREHEEDDQNILSSPERAPAPQRNPSKLQKSQPTNAKPIAGILKDTSMDSSNYMSASRINNVSNTPPSTMRLVEPEPADTSITEGGQQEQRGKQEQSPEASRKQGSVDHSRDAGPQQLTQTQPRSGMDFDSDDEDDDTMESAQEPPAATQEPHRQQERSAPTSRNPFATVQPTVSSVAPSQLHAERLSESPVHVSPTQADQRTSPTPPLMADSSSQEDRASPRLTPSPELIEHDDGADDKDIAPPSPVSTTTPTWNDANLRAFFDSGSEIRDMLVVVYDKSDVEPVGPDHPIAGSLFKEQNAKLAEITTQLDNMLGDWLARKQRLRATV</sequence>
<comment type="caution">
    <text evidence="5">The sequence shown here is derived from an EMBL/GenBank/DDBJ whole genome shotgun (WGS) entry which is preliminary data.</text>
</comment>
<evidence type="ECO:0000256" key="1">
    <source>
        <dbReference type="ARBA" id="ARBA00022443"/>
    </source>
</evidence>
<gene>
    <name evidence="5" type="ORF">B0T20DRAFT_495541</name>
</gene>
<feature type="compositionally biased region" description="Polar residues" evidence="3">
    <location>
        <begin position="836"/>
        <end position="845"/>
    </location>
</feature>
<dbReference type="InterPro" id="IPR001452">
    <property type="entry name" value="SH3_domain"/>
</dbReference>
<dbReference type="InterPro" id="IPR053039">
    <property type="entry name" value="Polarity_Bud-Selection_Reg"/>
</dbReference>
<evidence type="ECO:0000313" key="6">
    <source>
        <dbReference type="Proteomes" id="UP001281003"/>
    </source>
</evidence>
<proteinExistence type="predicted"/>
<feature type="region of interest" description="Disordered" evidence="3">
    <location>
        <begin position="459"/>
        <end position="896"/>
    </location>
</feature>
<dbReference type="FunFam" id="2.30.30.40:FF:000035">
    <property type="entry name" value="SH3 domain containing protein"/>
    <property type="match status" value="1"/>
</dbReference>
<feature type="compositionally biased region" description="Polar residues" evidence="3">
    <location>
        <begin position="799"/>
        <end position="820"/>
    </location>
</feature>
<feature type="domain" description="SH3" evidence="4">
    <location>
        <begin position="335"/>
        <end position="396"/>
    </location>
</feature>
<accession>A0AAE0PJN3</accession>
<dbReference type="AlphaFoldDB" id="A0AAE0PJN3"/>
<feature type="compositionally biased region" description="Low complexity" evidence="3">
    <location>
        <begin position="173"/>
        <end position="191"/>
    </location>
</feature>
<feature type="compositionally biased region" description="Basic and acidic residues" evidence="3">
    <location>
        <begin position="871"/>
        <end position="883"/>
    </location>
</feature>
<dbReference type="PANTHER" id="PTHR47775">
    <property type="entry name" value="BUD SITE SELECTION PROTEIN 14"/>
    <property type="match status" value="1"/>
</dbReference>
<protein>
    <recommendedName>
        <fullName evidence="4">SH3 domain-containing protein</fullName>
    </recommendedName>
</protein>
<feature type="compositionally biased region" description="Acidic residues" evidence="3">
    <location>
        <begin position="121"/>
        <end position="137"/>
    </location>
</feature>
<feature type="compositionally biased region" description="Basic and acidic residues" evidence="3">
    <location>
        <begin position="731"/>
        <end position="753"/>
    </location>
</feature>
<feature type="compositionally biased region" description="Polar residues" evidence="3">
    <location>
        <begin position="569"/>
        <end position="580"/>
    </location>
</feature>
<reference evidence="5" key="1">
    <citation type="journal article" date="2023" name="Mol. Phylogenet. Evol.">
        <title>Genome-scale phylogeny and comparative genomics of the fungal order Sordariales.</title>
        <authorList>
            <person name="Hensen N."/>
            <person name="Bonometti L."/>
            <person name="Westerberg I."/>
            <person name="Brannstrom I.O."/>
            <person name="Guillou S."/>
            <person name="Cros-Aarteil S."/>
            <person name="Calhoun S."/>
            <person name="Haridas S."/>
            <person name="Kuo A."/>
            <person name="Mondo S."/>
            <person name="Pangilinan J."/>
            <person name="Riley R."/>
            <person name="LaButti K."/>
            <person name="Andreopoulos B."/>
            <person name="Lipzen A."/>
            <person name="Chen C."/>
            <person name="Yan M."/>
            <person name="Daum C."/>
            <person name="Ng V."/>
            <person name="Clum A."/>
            <person name="Steindorff A."/>
            <person name="Ohm R.A."/>
            <person name="Martin F."/>
            <person name="Silar P."/>
            <person name="Natvig D.O."/>
            <person name="Lalanne C."/>
            <person name="Gautier V."/>
            <person name="Ament-Velasquez S.L."/>
            <person name="Kruys A."/>
            <person name="Hutchinson M.I."/>
            <person name="Powell A.J."/>
            <person name="Barry K."/>
            <person name="Miller A.N."/>
            <person name="Grigoriev I.V."/>
            <person name="Debuchy R."/>
            <person name="Gladieux P."/>
            <person name="Hiltunen Thoren M."/>
            <person name="Johannesson H."/>
        </authorList>
    </citation>
    <scope>NUCLEOTIDE SEQUENCE</scope>
    <source>
        <strain evidence="5">FGSC 1904</strain>
    </source>
</reference>
<feature type="compositionally biased region" description="Polar residues" evidence="3">
    <location>
        <begin position="689"/>
        <end position="709"/>
    </location>
</feature>
<feature type="region of interest" description="Disordered" evidence="3">
    <location>
        <begin position="112"/>
        <end position="307"/>
    </location>
</feature>
<feature type="compositionally biased region" description="Basic and acidic residues" evidence="3">
    <location>
        <begin position="243"/>
        <end position="263"/>
    </location>
</feature>
<evidence type="ECO:0000259" key="4">
    <source>
        <dbReference type="PROSITE" id="PS50002"/>
    </source>
</evidence>
<feature type="compositionally biased region" description="Basic and acidic residues" evidence="3">
    <location>
        <begin position="521"/>
        <end position="555"/>
    </location>
</feature>